<dbReference type="PANTHER" id="PTHR43877">
    <property type="entry name" value="AMINOALKYLPHOSPHONATE N-ACETYLTRANSFERASE-RELATED-RELATED"/>
    <property type="match status" value="1"/>
</dbReference>
<evidence type="ECO:0000259" key="4">
    <source>
        <dbReference type="PROSITE" id="PS51186"/>
    </source>
</evidence>
<feature type="region of interest" description="Disordered" evidence="3">
    <location>
        <begin position="1"/>
        <end position="22"/>
    </location>
</feature>
<protein>
    <submittedName>
        <fullName evidence="5">GNAT family N-acetyltransferase</fullName>
    </submittedName>
</protein>
<dbReference type="Proteomes" id="UP001139485">
    <property type="component" value="Unassembled WGS sequence"/>
</dbReference>
<proteinExistence type="predicted"/>
<sequence>MTVSPDPSSPGPSSPPVLIRPMAPSDVPVAERISDEAFLAADLLTVPRGAPDPTPRPAERSERWIARTRSFLDTDPQGCVVAETLEGPDAGAVIGFATSMVRERLWVLATFAVLPGAQGLGLGSRLLAAAEQSGRAAGCDRAMLSASDDPRALRRYWGAGFRLHGQRLLSGVLDRSALPAVTGLREGTEADRDLLDTLDRERRGAGHGPDHVALAAQGALVVDAAGDGYAYAAASGPALVAARDEGTARRLLWECLARTEPGADVEVGHVSGANDWAVDVALTARLTLRHDGWLGTRGMDAPTTYLHHGALL</sequence>
<dbReference type="RefSeq" id="WP_250828463.1">
    <property type="nucleotide sequence ID" value="NZ_JAMOIL010000030.1"/>
</dbReference>
<dbReference type="PANTHER" id="PTHR43877:SF2">
    <property type="entry name" value="AMINOALKYLPHOSPHONATE N-ACETYLTRANSFERASE-RELATED"/>
    <property type="match status" value="1"/>
</dbReference>
<dbReference type="Pfam" id="PF00583">
    <property type="entry name" value="Acetyltransf_1"/>
    <property type="match status" value="1"/>
</dbReference>
<name>A0A9X2DAU2_9ACTN</name>
<dbReference type="InterPro" id="IPR000182">
    <property type="entry name" value="GNAT_dom"/>
</dbReference>
<dbReference type="GO" id="GO:0016747">
    <property type="term" value="F:acyltransferase activity, transferring groups other than amino-acyl groups"/>
    <property type="evidence" value="ECO:0007669"/>
    <property type="project" value="InterPro"/>
</dbReference>
<organism evidence="5 6">
    <name type="scientific">Nocardioides bruguierae</name>
    <dbReference type="NCBI Taxonomy" id="2945102"/>
    <lineage>
        <taxon>Bacteria</taxon>
        <taxon>Bacillati</taxon>
        <taxon>Actinomycetota</taxon>
        <taxon>Actinomycetes</taxon>
        <taxon>Propionibacteriales</taxon>
        <taxon>Nocardioidaceae</taxon>
        <taxon>Nocardioides</taxon>
    </lineage>
</organism>
<evidence type="ECO:0000313" key="5">
    <source>
        <dbReference type="EMBL" id="MCM0622204.1"/>
    </source>
</evidence>
<keyword evidence="6" id="KW-1185">Reference proteome</keyword>
<keyword evidence="2" id="KW-0012">Acyltransferase</keyword>
<comment type="caution">
    <text evidence="5">The sequence shown here is derived from an EMBL/GenBank/DDBJ whole genome shotgun (WGS) entry which is preliminary data.</text>
</comment>
<feature type="domain" description="N-acetyltransferase" evidence="4">
    <location>
        <begin position="17"/>
        <end position="185"/>
    </location>
</feature>
<dbReference type="CDD" id="cd04301">
    <property type="entry name" value="NAT_SF"/>
    <property type="match status" value="1"/>
</dbReference>
<dbReference type="InterPro" id="IPR050832">
    <property type="entry name" value="Bact_Acetyltransf"/>
</dbReference>
<evidence type="ECO:0000256" key="2">
    <source>
        <dbReference type="ARBA" id="ARBA00023315"/>
    </source>
</evidence>
<evidence type="ECO:0000313" key="6">
    <source>
        <dbReference type="Proteomes" id="UP001139485"/>
    </source>
</evidence>
<dbReference type="EMBL" id="JAMOIL010000030">
    <property type="protein sequence ID" value="MCM0622204.1"/>
    <property type="molecule type" value="Genomic_DNA"/>
</dbReference>
<dbReference type="Gene3D" id="3.40.630.30">
    <property type="match status" value="1"/>
</dbReference>
<evidence type="ECO:0000256" key="1">
    <source>
        <dbReference type="ARBA" id="ARBA00022679"/>
    </source>
</evidence>
<dbReference type="AlphaFoldDB" id="A0A9X2DAU2"/>
<keyword evidence="1" id="KW-0808">Transferase</keyword>
<evidence type="ECO:0000256" key="3">
    <source>
        <dbReference type="SAM" id="MobiDB-lite"/>
    </source>
</evidence>
<reference evidence="5" key="1">
    <citation type="submission" date="2022-05" db="EMBL/GenBank/DDBJ databases">
        <authorList>
            <person name="Tuo L."/>
        </authorList>
    </citation>
    <scope>NUCLEOTIDE SEQUENCE</scope>
    <source>
        <strain evidence="5">BSK12Z-4</strain>
    </source>
</reference>
<dbReference type="InterPro" id="IPR016181">
    <property type="entry name" value="Acyl_CoA_acyltransferase"/>
</dbReference>
<dbReference type="SUPFAM" id="SSF55729">
    <property type="entry name" value="Acyl-CoA N-acyltransferases (Nat)"/>
    <property type="match status" value="1"/>
</dbReference>
<dbReference type="PROSITE" id="PS51186">
    <property type="entry name" value="GNAT"/>
    <property type="match status" value="1"/>
</dbReference>
<gene>
    <name evidence="5" type="ORF">M8330_18075</name>
</gene>
<accession>A0A9X2DAU2</accession>